<comment type="caution">
    <text evidence="1">The sequence shown here is derived from an EMBL/GenBank/DDBJ whole genome shotgun (WGS) entry which is preliminary data.</text>
</comment>
<dbReference type="AlphaFoldDB" id="A0A8I2D852"/>
<evidence type="ECO:0000313" key="1">
    <source>
        <dbReference type="EMBL" id="MBQ0266799.1"/>
    </source>
</evidence>
<reference evidence="1" key="1">
    <citation type="submission" date="2021-03" db="EMBL/GenBank/DDBJ databases">
        <authorList>
            <person name="Stanton E."/>
        </authorList>
    </citation>
    <scope>NUCLEOTIDE SEQUENCE</scope>
    <source>
        <strain evidence="1">2020EL-00113</strain>
    </source>
</reference>
<proteinExistence type="predicted"/>
<evidence type="ECO:0000313" key="2">
    <source>
        <dbReference type="Proteomes" id="UP000674270"/>
    </source>
</evidence>
<protein>
    <submittedName>
        <fullName evidence="1">Uncharacterized protein</fullName>
    </submittedName>
</protein>
<dbReference type="EMBL" id="JAGKLY010000001">
    <property type="protein sequence ID" value="MBQ0266799.1"/>
    <property type="molecule type" value="Genomic_DNA"/>
</dbReference>
<accession>A0A8I2D852</accession>
<sequence length="117" mass="13638">MKMSELIQQLQEIDKTIPFDADVVTGDDFLPCEISRVYHNPPRTYIQFESYEENEWGDEQDNNRLASIVELSTRAHMIEQMVELIENNPSFTKQDIIKEFTVLSQKMHSMIGALKNT</sequence>
<dbReference type="Proteomes" id="UP000674270">
    <property type="component" value="Unassembled WGS sequence"/>
</dbReference>
<name>A0A8I2D852_9GAMM</name>
<gene>
    <name evidence="1" type="ORF">J7T18_00600</name>
</gene>
<organism evidence="1 2">
    <name type="scientific">Providencia huaxiensis</name>
    <dbReference type="NCBI Taxonomy" id="2027290"/>
    <lineage>
        <taxon>Bacteria</taxon>
        <taxon>Pseudomonadati</taxon>
        <taxon>Pseudomonadota</taxon>
        <taxon>Gammaproteobacteria</taxon>
        <taxon>Enterobacterales</taxon>
        <taxon>Morganellaceae</taxon>
        <taxon>Providencia</taxon>
    </lineage>
</organism>